<sequence length="291" mass="32101">MRTIVVGDMHQKQRLILPIVDGTTRLLGAKRVVLLGDYCDDWSPDRETTDARRLVEGLEHQADWVDRTRGRGIQVDVLLGNHDMQYLIERQGPGTNLNCIIPVQRLLMQMNVRMAAVVDGWLATHAGLTSQFADIVLEIGEEAARSAEPPYTADPPYTAESLSDILNALFDRALTEMSEHGDDEGLLLLNLCGPGRGGACIPGPLWASTSELAILGMPHLNQIIGHTPVDSVRKLEEQGFRGERYVACDTFSTSFDFRPLGDGSILLVDDETHEMRAVTPEEVDCDWAGAR</sequence>
<dbReference type="InterPro" id="IPR004843">
    <property type="entry name" value="Calcineurin-like_PHP"/>
</dbReference>
<evidence type="ECO:0000313" key="2">
    <source>
        <dbReference type="EMBL" id="RHF38273.1"/>
    </source>
</evidence>
<dbReference type="SUPFAM" id="SSF56300">
    <property type="entry name" value="Metallo-dependent phosphatases"/>
    <property type="match status" value="1"/>
</dbReference>
<evidence type="ECO:0000313" key="3">
    <source>
        <dbReference type="Proteomes" id="UP000283983"/>
    </source>
</evidence>
<dbReference type="InParanoid" id="A0A414NEQ4"/>
<dbReference type="CDD" id="cd00838">
    <property type="entry name" value="MPP_superfamily"/>
    <property type="match status" value="1"/>
</dbReference>
<dbReference type="InterPro" id="IPR029052">
    <property type="entry name" value="Metallo-depent_PP-like"/>
</dbReference>
<keyword evidence="3" id="KW-1185">Reference proteome</keyword>
<gene>
    <name evidence="2" type="ORF">DW682_00705</name>
</gene>
<dbReference type="Proteomes" id="UP000283983">
    <property type="component" value="Unassembled WGS sequence"/>
</dbReference>
<feature type="domain" description="Calcineurin-like phosphoesterase" evidence="1">
    <location>
        <begin position="1"/>
        <end position="94"/>
    </location>
</feature>
<dbReference type="AlphaFoldDB" id="A0A414NEQ4"/>
<accession>A0A414NEQ4</accession>
<protein>
    <recommendedName>
        <fullName evidence="1">Calcineurin-like phosphoesterase domain-containing protein</fullName>
    </recommendedName>
</protein>
<dbReference type="EMBL" id="QSLJ01000001">
    <property type="protein sequence ID" value="RHF38273.1"/>
    <property type="molecule type" value="Genomic_DNA"/>
</dbReference>
<name>A0A414NEQ4_9ACTN</name>
<reference evidence="2 3" key="1">
    <citation type="submission" date="2018-08" db="EMBL/GenBank/DDBJ databases">
        <title>A genome reference for cultivated species of the human gut microbiota.</title>
        <authorList>
            <person name="Zou Y."/>
            <person name="Xue W."/>
            <person name="Luo G."/>
        </authorList>
    </citation>
    <scope>NUCLEOTIDE SEQUENCE [LARGE SCALE GENOMIC DNA]</scope>
    <source>
        <strain evidence="2 3">AM25-33</strain>
    </source>
</reference>
<dbReference type="Gene3D" id="3.60.21.10">
    <property type="match status" value="1"/>
</dbReference>
<dbReference type="Pfam" id="PF00149">
    <property type="entry name" value="Metallophos"/>
    <property type="match status" value="1"/>
</dbReference>
<evidence type="ECO:0000259" key="1">
    <source>
        <dbReference type="Pfam" id="PF00149"/>
    </source>
</evidence>
<organism evidence="2 3">
    <name type="scientific">Collinsella intestinalis</name>
    <dbReference type="NCBI Taxonomy" id="147207"/>
    <lineage>
        <taxon>Bacteria</taxon>
        <taxon>Bacillati</taxon>
        <taxon>Actinomycetota</taxon>
        <taxon>Coriobacteriia</taxon>
        <taxon>Coriobacteriales</taxon>
        <taxon>Coriobacteriaceae</taxon>
        <taxon>Collinsella</taxon>
    </lineage>
</organism>
<comment type="caution">
    <text evidence="2">The sequence shown here is derived from an EMBL/GenBank/DDBJ whole genome shotgun (WGS) entry which is preliminary data.</text>
</comment>
<dbReference type="RefSeq" id="WP_118102411.1">
    <property type="nucleotide sequence ID" value="NZ_CABJEU010000001.1"/>
</dbReference>
<dbReference type="GO" id="GO:0016787">
    <property type="term" value="F:hydrolase activity"/>
    <property type="evidence" value="ECO:0007669"/>
    <property type="project" value="InterPro"/>
</dbReference>
<proteinExistence type="predicted"/>